<keyword evidence="5" id="KW-1185">Reference proteome</keyword>
<accession>A0AAX4PC23</accession>
<dbReference type="PANTHER" id="PTHR24320:SF152">
    <property type="entry name" value="SHORT-CHAIN DEHYDROGENASE_REDUCTASE FAMILY PROTEIN"/>
    <property type="match status" value="1"/>
</dbReference>
<dbReference type="InterPro" id="IPR002347">
    <property type="entry name" value="SDR_fam"/>
</dbReference>
<gene>
    <name evidence="4" type="ORF">HKI87_07g50680</name>
</gene>
<dbReference type="SUPFAM" id="SSF51735">
    <property type="entry name" value="NAD(P)-binding Rossmann-fold domains"/>
    <property type="match status" value="1"/>
</dbReference>
<dbReference type="EMBL" id="CP151507">
    <property type="protein sequence ID" value="WZN63519.1"/>
    <property type="molecule type" value="Genomic_DNA"/>
</dbReference>
<dbReference type="Pfam" id="PF00106">
    <property type="entry name" value="adh_short"/>
    <property type="match status" value="1"/>
</dbReference>
<dbReference type="PRINTS" id="PR00081">
    <property type="entry name" value="GDHRDH"/>
</dbReference>
<evidence type="ECO:0000256" key="3">
    <source>
        <dbReference type="SAM" id="SignalP"/>
    </source>
</evidence>
<evidence type="ECO:0000313" key="5">
    <source>
        <dbReference type="Proteomes" id="UP001472866"/>
    </source>
</evidence>
<sequence>MSPVWRPINLMRMALWFVHLLLSHAGFYREPRSAERTVGTLPRGREEAEPFSAIVTGASSGLGLAIATSLARRGHRVILVCRTERSASAALAAVAKRAAPTARLETQACDLSDPLAVLRLCERIRRAEKRSKSSRVRFPLRHLVCNAGAYCGRLAYAAAPNGLELEMTFASNFFGHYVLRRALEGVVGWDSVVHTTSFSHRAVSGRELRAWLRGAIRESGGPNLSPEPRSWSPAMAYACSKMASILARRDVEGPRCRQICLDPGAVDTEITREWPWALRCVYTLVMRALGLFQDPNAVAESLVRELEGRQGGLDENYIFGAAGERLRPSSLAFREDLERDLCMECDRLYDKCRDEFQQRREGAKGWDDF</sequence>
<reference evidence="4 5" key="1">
    <citation type="submission" date="2024-03" db="EMBL/GenBank/DDBJ databases">
        <title>Complete genome sequence of the green alga Chloropicon roscoffensis RCC1871.</title>
        <authorList>
            <person name="Lemieux C."/>
            <person name="Pombert J.-F."/>
            <person name="Otis C."/>
            <person name="Turmel M."/>
        </authorList>
    </citation>
    <scope>NUCLEOTIDE SEQUENCE [LARGE SCALE GENOMIC DNA]</scope>
    <source>
        <strain evidence="4 5">RCC1871</strain>
    </source>
</reference>
<dbReference type="Proteomes" id="UP001472866">
    <property type="component" value="Chromosome 07"/>
</dbReference>
<evidence type="ECO:0000256" key="2">
    <source>
        <dbReference type="ARBA" id="ARBA00023002"/>
    </source>
</evidence>
<proteinExistence type="inferred from homology"/>
<dbReference type="GO" id="GO:0016491">
    <property type="term" value="F:oxidoreductase activity"/>
    <property type="evidence" value="ECO:0007669"/>
    <property type="project" value="UniProtKB-KW"/>
</dbReference>
<comment type="similarity">
    <text evidence="1">Belongs to the short-chain dehydrogenases/reductases (SDR) family.</text>
</comment>
<dbReference type="AlphaFoldDB" id="A0AAX4PC23"/>
<organism evidence="4 5">
    <name type="scientific">Chloropicon roscoffensis</name>
    <dbReference type="NCBI Taxonomy" id="1461544"/>
    <lineage>
        <taxon>Eukaryota</taxon>
        <taxon>Viridiplantae</taxon>
        <taxon>Chlorophyta</taxon>
        <taxon>Chloropicophyceae</taxon>
        <taxon>Chloropicales</taxon>
        <taxon>Chloropicaceae</taxon>
        <taxon>Chloropicon</taxon>
    </lineage>
</organism>
<evidence type="ECO:0000313" key="4">
    <source>
        <dbReference type="EMBL" id="WZN63519.1"/>
    </source>
</evidence>
<keyword evidence="2" id="KW-0560">Oxidoreductase</keyword>
<feature type="signal peptide" evidence="3">
    <location>
        <begin position="1"/>
        <end position="25"/>
    </location>
</feature>
<dbReference type="PANTHER" id="PTHR24320">
    <property type="entry name" value="RETINOL DEHYDROGENASE"/>
    <property type="match status" value="1"/>
</dbReference>
<feature type="chain" id="PRO_5043713490" evidence="3">
    <location>
        <begin position="26"/>
        <end position="369"/>
    </location>
</feature>
<dbReference type="Gene3D" id="3.40.50.720">
    <property type="entry name" value="NAD(P)-binding Rossmann-like Domain"/>
    <property type="match status" value="1"/>
</dbReference>
<keyword evidence="3" id="KW-0732">Signal</keyword>
<dbReference type="InterPro" id="IPR036291">
    <property type="entry name" value="NAD(P)-bd_dom_sf"/>
</dbReference>
<evidence type="ECO:0000256" key="1">
    <source>
        <dbReference type="ARBA" id="ARBA00006484"/>
    </source>
</evidence>
<protein>
    <submittedName>
        <fullName evidence="4">Short chain dehydrogenase/reductase</fullName>
    </submittedName>
</protein>
<name>A0AAX4PC23_9CHLO</name>